<feature type="domain" description="Ig-like" evidence="7">
    <location>
        <begin position="28"/>
        <end position="110"/>
    </location>
</feature>
<dbReference type="GO" id="GO:0001817">
    <property type="term" value="P:regulation of cytokine production"/>
    <property type="evidence" value="ECO:0007669"/>
    <property type="project" value="TreeGrafter"/>
</dbReference>
<evidence type="ECO:0000256" key="4">
    <source>
        <dbReference type="ARBA" id="ARBA00023157"/>
    </source>
</evidence>
<dbReference type="Pfam" id="PF07686">
    <property type="entry name" value="V-set"/>
    <property type="match status" value="1"/>
</dbReference>
<dbReference type="GeneTree" id="ENSGT01050000244843"/>
<dbReference type="GO" id="GO:0050863">
    <property type="term" value="P:regulation of T cell activation"/>
    <property type="evidence" value="ECO:0007669"/>
    <property type="project" value="UniProtKB-ARBA"/>
</dbReference>
<keyword evidence="4" id="KW-1015">Disulfide bond</keyword>
<reference evidence="8" key="2">
    <citation type="submission" date="2025-08" db="UniProtKB">
        <authorList>
            <consortium name="Ensembl"/>
        </authorList>
    </citation>
    <scope>IDENTIFICATION</scope>
</reference>
<dbReference type="AlphaFoldDB" id="A0A667ZEG3"/>
<dbReference type="SMART" id="SM00406">
    <property type="entry name" value="IGv"/>
    <property type="match status" value="1"/>
</dbReference>
<evidence type="ECO:0000256" key="5">
    <source>
        <dbReference type="ARBA" id="ARBA00023180"/>
    </source>
</evidence>
<dbReference type="PANTHER" id="PTHR24100">
    <property type="entry name" value="BUTYROPHILIN"/>
    <property type="match status" value="1"/>
</dbReference>
<dbReference type="InterPro" id="IPR050504">
    <property type="entry name" value="IgSF_BTN/MOG"/>
</dbReference>
<dbReference type="GO" id="GO:0009897">
    <property type="term" value="C:external side of plasma membrane"/>
    <property type="evidence" value="ECO:0007669"/>
    <property type="project" value="TreeGrafter"/>
</dbReference>
<evidence type="ECO:0000256" key="3">
    <source>
        <dbReference type="ARBA" id="ARBA00023136"/>
    </source>
</evidence>
<dbReference type="PANTHER" id="PTHR24100:SF151">
    <property type="entry name" value="ICOS LIGAND"/>
    <property type="match status" value="1"/>
</dbReference>
<keyword evidence="3" id="KW-0472">Membrane</keyword>
<dbReference type="InterPro" id="IPR036179">
    <property type="entry name" value="Ig-like_dom_sf"/>
</dbReference>
<evidence type="ECO:0000313" key="8">
    <source>
        <dbReference type="Ensembl" id="ENSMMDP00005034304.1"/>
    </source>
</evidence>
<dbReference type="PROSITE" id="PS50835">
    <property type="entry name" value="IG_LIKE"/>
    <property type="match status" value="1"/>
</dbReference>
<dbReference type="InterPro" id="IPR007110">
    <property type="entry name" value="Ig-like_dom"/>
</dbReference>
<dbReference type="Ensembl" id="ENSMMDT00005035060.1">
    <property type="protein sequence ID" value="ENSMMDP00005034304.1"/>
    <property type="gene ID" value="ENSMMDG00005016150.1"/>
</dbReference>
<dbReference type="GO" id="GO:0005102">
    <property type="term" value="F:signaling receptor binding"/>
    <property type="evidence" value="ECO:0007669"/>
    <property type="project" value="TreeGrafter"/>
</dbReference>
<dbReference type="InterPro" id="IPR013783">
    <property type="entry name" value="Ig-like_fold"/>
</dbReference>
<accession>A0A667ZEG3</accession>
<sequence length="191" mass="21675">YVLDLLNQENECQSQLIGPDQPILSILGDDIILPCQLDPVLDATGMTVEWARPDLNPRFVYLWRDGYELLVDQNPTYEGRASLFRDKLELGDVSLKLSGVKISDEGRYRCFIPLLGIETTAELVWACIHVLPCFTIPPLVSTVLFLCLVSLPTCQNEMLGVVGIKADSNFGHPRLMFRDMYNVDYFRFSQQ</sequence>
<evidence type="ECO:0000313" key="9">
    <source>
        <dbReference type="Proteomes" id="UP000472263"/>
    </source>
</evidence>
<evidence type="ECO:0000256" key="2">
    <source>
        <dbReference type="ARBA" id="ARBA00022729"/>
    </source>
</evidence>
<dbReference type="InterPro" id="IPR013106">
    <property type="entry name" value="Ig_V-set"/>
</dbReference>
<keyword evidence="9" id="KW-1185">Reference proteome</keyword>
<dbReference type="FunFam" id="2.60.40.10:FF:000142">
    <property type="entry name" value="V-set domain-containing T-cell activation inhibitor 1"/>
    <property type="match status" value="1"/>
</dbReference>
<keyword evidence="6" id="KW-0393">Immunoglobulin domain</keyword>
<evidence type="ECO:0000256" key="1">
    <source>
        <dbReference type="ARBA" id="ARBA00004370"/>
    </source>
</evidence>
<reference evidence="8" key="1">
    <citation type="submission" date="2019-06" db="EMBL/GenBank/DDBJ databases">
        <authorList>
            <consortium name="Wellcome Sanger Institute Data Sharing"/>
        </authorList>
    </citation>
    <scope>NUCLEOTIDE SEQUENCE [LARGE SCALE GENOMIC DNA]</scope>
</reference>
<proteinExistence type="predicted"/>
<evidence type="ECO:0000256" key="6">
    <source>
        <dbReference type="ARBA" id="ARBA00023319"/>
    </source>
</evidence>
<dbReference type="SUPFAM" id="SSF48726">
    <property type="entry name" value="Immunoglobulin"/>
    <property type="match status" value="1"/>
</dbReference>
<keyword evidence="5" id="KW-0325">Glycoprotein</keyword>
<organism evidence="8 9">
    <name type="scientific">Myripristis murdjan</name>
    <name type="common">pinecone soldierfish</name>
    <dbReference type="NCBI Taxonomy" id="586833"/>
    <lineage>
        <taxon>Eukaryota</taxon>
        <taxon>Metazoa</taxon>
        <taxon>Chordata</taxon>
        <taxon>Craniata</taxon>
        <taxon>Vertebrata</taxon>
        <taxon>Euteleostomi</taxon>
        <taxon>Actinopterygii</taxon>
        <taxon>Neopterygii</taxon>
        <taxon>Teleostei</taxon>
        <taxon>Neoteleostei</taxon>
        <taxon>Acanthomorphata</taxon>
        <taxon>Holocentriformes</taxon>
        <taxon>Holocentridae</taxon>
        <taxon>Myripristis</taxon>
    </lineage>
</organism>
<name>A0A667ZEG3_9TELE</name>
<dbReference type="GO" id="GO:0050852">
    <property type="term" value="P:T cell receptor signaling pathway"/>
    <property type="evidence" value="ECO:0007669"/>
    <property type="project" value="TreeGrafter"/>
</dbReference>
<evidence type="ECO:0000259" key="7">
    <source>
        <dbReference type="PROSITE" id="PS50835"/>
    </source>
</evidence>
<comment type="subcellular location">
    <subcellularLocation>
        <location evidence="1">Membrane</location>
    </subcellularLocation>
</comment>
<protein>
    <recommendedName>
        <fullName evidence="7">Ig-like domain-containing protein</fullName>
    </recommendedName>
</protein>
<dbReference type="Gene3D" id="2.60.40.10">
    <property type="entry name" value="Immunoglobulins"/>
    <property type="match status" value="1"/>
</dbReference>
<reference evidence="8" key="3">
    <citation type="submission" date="2025-09" db="UniProtKB">
        <authorList>
            <consortium name="Ensembl"/>
        </authorList>
    </citation>
    <scope>IDENTIFICATION</scope>
</reference>
<keyword evidence="2" id="KW-0732">Signal</keyword>
<dbReference type="GO" id="GO:1903037">
    <property type="term" value="P:regulation of leukocyte cell-cell adhesion"/>
    <property type="evidence" value="ECO:0007669"/>
    <property type="project" value="UniProtKB-ARBA"/>
</dbReference>
<dbReference type="Proteomes" id="UP000472263">
    <property type="component" value="Chromosome 18"/>
</dbReference>